<sequence length="120" mass="12940">MLVLTSEDLRVYEENTLKLRASTYSFAEQRKRSGFFGWSIRGGVREEDGGALRGHKQVFPPFLFPAAAHREGDPLRTVTPGSSAFLPRGLLAHQEACHCASATREGQAPTSASSSSSSSA</sequence>
<evidence type="ECO:0000256" key="1">
    <source>
        <dbReference type="SAM" id="MobiDB-lite"/>
    </source>
</evidence>
<accession>A0A0G4H951</accession>
<gene>
    <name evidence="2" type="ORF">Cvel_25345</name>
</gene>
<feature type="region of interest" description="Disordered" evidence="1">
    <location>
        <begin position="101"/>
        <end position="120"/>
    </location>
</feature>
<feature type="compositionally biased region" description="Low complexity" evidence="1">
    <location>
        <begin position="111"/>
        <end position="120"/>
    </location>
</feature>
<proteinExistence type="predicted"/>
<protein>
    <submittedName>
        <fullName evidence="2">Uncharacterized protein</fullName>
    </submittedName>
</protein>
<dbReference type="AlphaFoldDB" id="A0A0G4H951"/>
<dbReference type="VEuPathDB" id="CryptoDB:Cvel_25345"/>
<dbReference type="EMBL" id="CDMZ01002048">
    <property type="protein sequence ID" value="CEM40490.1"/>
    <property type="molecule type" value="Genomic_DNA"/>
</dbReference>
<evidence type="ECO:0000313" key="2">
    <source>
        <dbReference type="EMBL" id="CEM40490.1"/>
    </source>
</evidence>
<reference evidence="2" key="1">
    <citation type="submission" date="2014-11" db="EMBL/GenBank/DDBJ databases">
        <authorList>
            <person name="Otto D Thomas"/>
            <person name="Naeem Raeece"/>
        </authorList>
    </citation>
    <scope>NUCLEOTIDE SEQUENCE</scope>
</reference>
<name>A0A0G4H951_9ALVE</name>
<organism evidence="2">
    <name type="scientific">Chromera velia CCMP2878</name>
    <dbReference type="NCBI Taxonomy" id="1169474"/>
    <lineage>
        <taxon>Eukaryota</taxon>
        <taxon>Sar</taxon>
        <taxon>Alveolata</taxon>
        <taxon>Colpodellida</taxon>
        <taxon>Chromeraceae</taxon>
        <taxon>Chromera</taxon>
    </lineage>
</organism>